<sequence length="586" mass="66974">MSIRAVNRLSDEILCGIFYALRDLQDVPFYHNEPLQVKWVVVTWVCHRWREVALDNRILWTKLYIWNPACSLDSIRVILDRAPPSAGLEILIYPNVHAMSIAPVDLHASVFKHLAVWSRRIEVLYIPYILRWSKTIDAFVHTLTHLKTVTFTGRPFRRDFSLPWIDLQGLPDLRILRLHQVVFIPRNQNTVSLPPCVTHLEILDASTLDRDDLPNFLLLCADVKNLILDGALPSVLPGFLDDDVWEPIRVPFVAFSHLKFFRMQNETTIESPLIIYNMSLPPSASFELDLEDGGSNPDNGDLPFITRSDAWLRHHVLPEDLGNFPVLASTHTLTVRLVREWKIPILDIKPAHNGVRFGVHGLAGTGESGQRYWSINVSCDDVEHLCSPSLYCDRFFRGFPLIVLPENIVRLNLHIGTLFPVHLSRLWWNLFEDFPAVQALLLGGWALVCGVLGALDKYPYLLPKLQELDLCINMVPHSEQGEVATVILEWLAMRREIDMPLRKVLLQVTREARSDLKAYVHQLASHIRERLSEMEVSEVAQDGSCPTCETPAEEITRDWDIAEIEDGESETDEEWSDYSSVSQTSD</sequence>
<feature type="region of interest" description="Disordered" evidence="1">
    <location>
        <begin position="564"/>
        <end position="586"/>
    </location>
</feature>
<name>A0AAD7U3Y8_9APHY</name>
<gene>
    <name evidence="2" type="ORF">ONZ51_g1504</name>
</gene>
<evidence type="ECO:0000313" key="3">
    <source>
        <dbReference type="Proteomes" id="UP001215151"/>
    </source>
</evidence>
<dbReference type="AlphaFoldDB" id="A0AAD7U3Y8"/>
<dbReference type="InterPro" id="IPR032675">
    <property type="entry name" value="LRR_dom_sf"/>
</dbReference>
<feature type="compositionally biased region" description="Acidic residues" evidence="1">
    <location>
        <begin position="564"/>
        <end position="576"/>
    </location>
</feature>
<proteinExistence type="predicted"/>
<accession>A0AAD7U3Y8</accession>
<dbReference type="SUPFAM" id="SSF52058">
    <property type="entry name" value="L domain-like"/>
    <property type="match status" value="1"/>
</dbReference>
<reference evidence="2" key="1">
    <citation type="submission" date="2022-11" db="EMBL/GenBank/DDBJ databases">
        <title>Genome Sequence of Cubamyces cubensis.</title>
        <authorList>
            <person name="Buettner E."/>
        </authorList>
    </citation>
    <scope>NUCLEOTIDE SEQUENCE</scope>
    <source>
        <strain evidence="2">MPL-01</strain>
    </source>
</reference>
<organism evidence="2 3">
    <name type="scientific">Trametes cubensis</name>
    <dbReference type="NCBI Taxonomy" id="1111947"/>
    <lineage>
        <taxon>Eukaryota</taxon>
        <taxon>Fungi</taxon>
        <taxon>Dikarya</taxon>
        <taxon>Basidiomycota</taxon>
        <taxon>Agaricomycotina</taxon>
        <taxon>Agaricomycetes</taxon>
        <taxon>Polyporales</taxon>
        <taxon>Polyporaceae</taxon>
        <taxon>Trametes</taxon>
    </lineage>
</organism>
<comment type="caution">
    <text evidence="2">The sequence shown here is derived from an EMBL/GenBank/DDBJ whole genome shotgun (WGS) entry which is preliminary data.</text>
</comment>
<dbReference type="Gene3D" id="3.80.10.10">
    <property type="entry name" value="Ribonuclease Inhibitor"/>
    <property type="match status" value="1"/>
</dbReference>
<evidence type="ECO:0000256" key="1">
    <source>
        <dbReference type="SAM" id="MobiDB-lite"/>
    </source>
</evidence>
<protein>
    <recommendedName>
        <fullName evidence="4">F-box domain-containing protein</fullName>
    </recommendedName>
</protein>
<evidence type="ECO:0008006" key="4">
    <source>
        <dbReference type="Google" id="ProtNLM"/>
    </source>
</evidence>
<keyword evidence="3" id="KW-1185">Reference proteome</keyword>
<dbReference type="Proteomes" id="UP001215151">
    <property type="component" value="Unassembled WGS sequence"/>
</dbReference>
<dbReference type="EMBL" id="JAPEVG010000021">
    <property type="protein sequence ID" value="KAJ8495745.1"/>
    <property type="molecule type" value="Genomic_DNA"/>
</dbReference>
<evidence type="ECO:0000313" key="2">
    <source>
        <dbReference type="EMBL" id="KAJ8495745.1"/>
    </source>
</evidence>